<keyword evidence="11" id="KW-1185">Reference proteome</keyword>
<sequence length="437" mass="47953">MPSPLRTHLEHALRGMPPRPLHIGFSGGVDSTALLHLLSGIAAARDAGLRAIHVHHGLSPQADAWAAHCRRVCDALAIPLTVLRVEVARDGGEGPEAAARKARHAAFGSVLGEDEVLVTAHHRDDQAETFLLRALRASGPDGLGAMRPLRKFGRCWLWRPLLGIPRSALSAYAREQDLSWIEDASNDDVSLDRNYLRHRVLPLLRERWPHADPAFALSAALCAESSALLADGDVAALADVRSLDPNALDAERLERIPMARRARVLRHWIEELALPPLPAQGIAAIEQDLIEAEPDAEAAFAWSGAVVRRWRGLLHADWQRPALPVDWSTEWDGRTPLTLPDGGELALEGADRFDRPLRAHARQGGERIALPGRDHSHALKHVLQDLGVPPWERTRLPLLSDGVDVFAAGDLVYSAAFDTWLRERGARLVWRIAASSL</sequence>
<protein>
    <recommendedName>
        <fullName evidence="8">tRNA(Ile)-lysidine synthase</fullName>
        <ecNumber evidence="8">6.3.4.19</ecNumber>
    </recommendedName>
    <alternativeName>
        <fullName evidence="8">tRNA(Ile)-2-lysyl-cytidine synthase</fullName>
    </alternativeName>
    <alternativeName>
        <fullName evidence="8">tRNA(Ile)-lysidine synthetase</fullName>
    </alternativeName>
</protein>
<feature type="domain" description="Lysidine-tRNA(Ile) synthetase C-terminal" evidence="9">
    <location>
        <begin position="357"/>
        <end position="430"/>
    </location>
</feature>
<dbReference type="GO" id="GO:0032267">
    <property type="term" value="F:tRNA(Ile)-lysidine synthase activity"/>
    <property type="evidence" value="ECO:0007669"/>
    <property type="project" value="UniProtKB-EC"/>
</dbReference>
<dbReference type="Pfam" id="PF09179">
    <property type="entry name" value="TilS"/>
    <property type="match status" value="1"/>
</dbReference>
<dbReference type="SUPFAM" id="SSF52402">
    <property type="entry name" value="Adenine nucleotide alpha hydrolases-like"/>
    <property type="match status" value="1"/>
</dbReference>
<name>A0ABT0ME55_9GAMM</name>
<evidence type="ECO:0000256" key="4">
    <source>
        <dbReference type="ARBA" id="ARBA00022694"/>
    </source>
</evidence>
<dbReference type="Pfam" id="PF11734">
    <property type="entry name" value="TilS_C"/>
    <property type="match status" value="1"/>
</dbReference>
<comment type="catalytic activity">
    <reaction evidence="7 8">
        <text>cytidine(34) in tRNA(Ile2) + L-lysine + ATP = lysidine(34) in tRNA(Ile2) + AMP + diphosphate + H(+)</text>
        <dbReference type="Rhea" id="RHEA:43744"/>
        <dbReference type="Rhea" id="RHEA-COMP:10625"/>
        <dbReference type="Rhea" id="RHEA-COMP:10670"/>
        <dbReference type="ChEBI" id="CHEBI:15378"/>
        <dbReference type="ChEBI" id="CHEBI:30616"/>
        <dbReference type="ChEBI" id="CHEBI:32551"/>
        <dbReference type="ChEBI" id="CHEBI:33019"/>
        <dbReference type="ChEBI" id="CHEBI:82748"/>
        <dbReference type="ChEBI" id="CHEBI:83665"/>
        <dbReference type="ChEBI" id="CHEBI:456215"/>
        <dbReference type="EC" id="6.3.4.19"/>
    </reaction>
</comment>
<dbReference type="PANTHER" id="PTHR43033:SF1">
    <property type="entry name" value="TRNA(ILE)-LYSIDINE SYNTHASE-RELATED"/>
    <property type="match status" value="1"/>
</dbReference>
<comment type="subcellular location">
    <subcellularLocation>
        <location evidence="1 8">Cytoplasm</location>
    </subcellularLocation>
</comment>
<evidence type="ECO:0000256" key="3">
    <source>
        <dbReference type="ARBA" id="ARBA00022598"/>
    </source>
</evidence>
<dbReference type="Pfam" id="PF01171">
    <property type="entry name" value="ATP_bind_3"/>
    <property type="match status" value="1"/>
</dbReference>
<evidence type="ECO:0000313" key="11">
    <source>
        <dbReference type="Proteomes" id="UP001431217"/>
    </source>
</evidence>
<comment type="caution">
    <text evidence="10">The sequence shown here is derived from an EMBL/GenBank/DDBJ whole genome shotgun (WGS) entry which is preliminary data.</text>
</comment>
<keyword evidence="4 8" id="KW-0819">tRNA processing</keyword>
<evidence type="ECO:0000313" key="10">
    <source>
        <dbReference type="EMBL" id="MCL1633152.1"/>
    </source>
</evidence>
<dbReference type="CDD" id="cd01992">
    <property type="entry name" value="TilS_N"/>
    <property type="match status" value="1"/>
</dbReference>
<evidence type="ECO:0000256" key="5">
    <source>
        <dbReference type="ARBA" id="ARBA00022741"/>
    </source>
</evidence>
<comment type="domain">
    <text evidence="8">The N-terminal region contains the highly conserved SGGXDS motif, predicted to be a P-loop motif involved in ATP binding.</text>
</comment>
<evidence type="ECO:0000256" key="2">
    <source>
        <dbReference type="ARBA" id="ARBA00022490"/>
    </source>
</evidence>
<feature type="binding site" evidence="8">
    <location>
        <begin position="26"/>
        <end position="31"/>
    </location>
    <ligand>
        <name>ATP</name>
        <dbReference type="ChEBI" id="CHEBI:30616"/>
    </ligand>
</feature>
<proteinExistence type="inferred from homology"/>
<dbReference type="Proteomes" id="UP001431217">
    <property type="component" value="Unassembled WGS sequence"/>
</dbReference>
<gene>
    <name evidence="8 10" type="primary">tilS</name>
    <name evidence="10" type="ORF">M2650_00605</name>
</gene>
<dbReference type="SMART" id="SM00977">
    <property type="entry name" value="TilS_C"/>
    <property type="match status" value="1"/>
</dbReference>
<dbReference type="InterPro" id="IPR012796">
    <property type="entry name" value="Lysidine-tRNA-synth_C"/>
</dbReference>
<dbReference type="RefSeq" id="WP_249469928.1">
    <property type="nucleotide sequence ID" value="NZ_JAMBEP010000001.1"/>
</dbReference>
<accession>A0ABT0ME55</accession>
<dbReference type="PANTHER" id="PTHR43033">
    <property type="entry name" value="TRNA(ILE)-LYSIDINE SYNTHASE-RELATED"/>
    <property type="match status" value="1"/>
</dbReference>
<reference evidence="10 11" key="1">
    <citation type="submission" date="2022-05" db="EMBL/GenBank/DDBJ databases">
        <title>Luteimonas sp. SX5, whole genome shotgun sequencing project.</title>
        <authorList>
            <person name="Zhao G."/>
            <person name="Shen L."/>
        </authorList>
    </citation>
    <scope>NUCLEOTIDE SEQUENCE [LARGE SCALE GENOMIC DNA]</scope>
    <source>
        <strain evidence="10 11">SX5</strain>
    </source>
</reference>
<dbReference type="InterPro" id="IPR015262">
    <property type="entry name" value="tRNA_Ile_lys_synt_subst-bd"/>
</dbReference>
<dbReference type="InterPro" id="IPR012795">
    <property type="entry name" value="tRNA_Ile_lys_synt_N"/>
</dbReference>
<evidence type="ECO:0000256" key="6">
    <source>
        <dbReference type="ARBA" id="ARBA00022840"/>
    </source>
</evidence>
<keyword evidence="5 8" id="KW-0547">Nucleotide-binding</keyword>
<dbReference type="NCBIfam" id="TIGR02433">
    <property type="entry name" value="lysidine_TilS_C"/>
    <property type="match status" value="1"/>
</dbReference>
<dbReference type="InterPro" id="IPR014729">
    <property type="entry name" value="Rossmann-like_a/b/a_fold"/>
</dbReference>
<dbReference type="EC" id="6.3.4.19" evidence="8"/>
<evidence type="ECO:0000256" key="1">
    <source>
        <dbReference type="ARBA" id="ARBA00004496"/>
    </source>
</evidence>
<dbReference type="HAMAP" id="MF_01161">
    <property type="entry name" value="tRNA_Ile_lys_synt"/>
    <property type="match status" value="1"/>
</dbReference>
<dbReference type="InterPro" id="IPR011063">
    <property type="entry name" value="TilS/TtcA_N"/>
</dbReference>
<dbReference type="SUPFAM" id="SSF82829">
    <property type="entry name" value="MesJ substrate recognition domain-like"/>
    <property type="match status" value="1"/>
</dbReference>
<dbReference type="Gene3D" id="1.20.59.20">
    <property type="match status" value="1"/>
</dbReference>
<dbReference type="InterPro" id="IPR012094">
    <property type="entry name" value="tRNA_Ile_lys_synt"/>
</dbReference>
<dbReference type="NCBIfam" id="TIGR02432">
    <property type="entry name" value="lysidine_TilS_N"/>
    <property type="match status" value="1"/>
</dbReference>
<evidence type="ECO:0000256" key="7">
    <source>
        <dbReference type="ARBA" id="ARBA00048539"/>
    </source>
</evidence>
<evidence type="ECO:0000259" key="9">
    <source>
        <dbReference type="SMART" id="SM00977"/>
    </source>
</evidence>
<dbReference type="SUPFAM" id="SSF56037">
    <property type="entry name" value="PheT/TilS domain"/>
    <property type="match status" value="1"/>
</dbReference>
<dbReference type="EMBL" id="JAMBEP010000001">
    <property type="protein sequence ID" value="MCL1633152.1"/>
    <property type="molecule type" value="Genomic_DNA"/>
</dbReference>
<keyword evidence="3 8" id="KW-0436">Ligase</keyword>
<evidence type="ECO:0000256" key="8">
    <source>
        <dbReference type="HAMAP-Rule" id="MF_01161"/>
    </source>
</evidence>
<dbReference type="Gene3D" id="3.40.50.620">
    <property type="entry name" value="HUPs"/>
    <property type="match status" value="1"/>
</dbReference>
<comment type="function">
    <text evidence="8">Ligates lysine onto the cytidine present at position 34 of the AUA codon-specific tRNA(Ile) that contains the anticodon CAU, in an ATP-dependent manner. Cytidine is converted to lysidine, thus changing the amino acid specificity of the tRNA from methionine to isoleucine.</text>
</comment>
<organism evidence="10 11">
    <name type="scientific">Luteimonas galliterrae</name>
    <dbReference type="NCBI Taxonomy" id="2940486"/>
    <lineage>
        <taxon>Bacteria</taxon>
        <taxon>Pseudomonadati</taxon>
        <taxon>Pseudomonadota</taxon>
        <taxon>Gammaproteobacteria</taxon>
        <taxon>Lysobacterales</taxon>
        <taxon>Lysobacteraceae</taxon>
        <taxon>Luteimonas</taxon>
    </lineage>
</organism>
<keyword evidence="6 8" id="KW-0067">ATP-binding</keyword>
<comment type="similarity">
    <text evidence="8">Belongs to the tRNA(Ile)-lysidine synthase family.</text>
</comment>
<keyword evidence="2 8" id="KW-0963">Cytoplasm</keyword>